<reference evidence="2" key="1">
    <citation type="journal article" date="2021" name="Nat. Commun.">
        <title>Genetic determinants of endophytism in the Arabidopsis root mycobiome.</title>
        <authorList>
            <person name="Mesny F."/>
            <person name="Miyauchi S."/>
            <person name="Thiergart T."/>
            <person name="Pickel B."/>
            <person name="Atanasova L."/>
            <person name="Karlsson M."/>
            <person name="Huettel B."/>
            <person name="Barry K.W."/>
            <person name="Haridas S."/>
            <person name="Chen C."/>
            <person name="Bauer D."/>
            <person name="Andreopoulos W."/>
            <person name="Pangilinan J."/>
            <person name="LaButti K."/>
            <person name="Riley R."/>
            <person name="Lipzen A."/>
            <person name="Clum A."/>
            <person name="Drula E."/>
            <person name="Henrissat B."/>
            <person name="Kohler A."/>
            <person name="Grigoriev I.V."/>
            <person name="Martin F.M."/>
            <person name="Hacquard S."/>
        </authorList>
    </citation>
    <scope>NUCLEOTIDE SEQUENCE</scope>
    <source>
        <strain evidence="2">MPI-SDFR-AT-0117</strain>
    </source>
</reference>
<feature type="region of interest" description="Disordered" evidence="1">
    <location>
        <begin position="299"/>
        <end position="323"/>
    </location>
</feature>
<feature type="compositionally biased region" description="Basic and acidic residues" evidence="1">
    <location>
        <begin position="107"/>
        <end position="116"/>
    </location>
</feature>
<feature type="region of interest" description="Disordered" evidence="1">
    <location>
        <begin position="107"/>
        <end position="127"/>
    </location>
</feature>
<feature type="compositionally biased region" description="Pro residues" evidence="1">
    <location>
        <begin position="482"/>
        <end position="494"/>
    </location>
</feature>
<feature type="region of interest" description="Disordered" evidence="1">
    <location>
        <begin position="536"/>
        <end position="575"/>
    </location>
</feature>
<dbReference type="EMBL" id="JAGSXJ010000012">
    <property type="protein sequence ID" value="KAH6686727.1"/>
    <property type="molecule type" value="Genomic_DNA"/>
</dbReference>
<dbReference type="OrthoDB" id="3506470at2759"/>
<feature type="compositionally biased region" description="Polar residues" evidence="1">
    <location>
        <begin position="355"/>
        <end position="366"/>
    </location>
</feature>
<sequence>MKQLLPLALPSNCYVLHAQERPFFAHGTMAIPEPTMDECNFPEMLARDLDLSSLVFAAKNMTAGPPSRSLAYEEETWHTPATSPRGLHSPALVPPIVRFKSSNLHDAREASDKQLPDDQVSVSTSSSASGLCFSEVEPVSDARHQSVVTSATSVTGGRNSALSQKRRNSAGHDTNASWIDLEPDLVEAVEDNDIRSANIVIPKRPVLQTIVQVDTTTASPQRAATATGEDGRSSDPFANFSKPASRTWSLQLQQHRPFFPGQPLESIEIIVPQRRSSLRNQLEGFNPTLLGELLTQAQAAESSLPPTPIKTTPDAREEEEETSVLTLEDSKNDIQPWFRYVDRDDDDDPGDQFLQPGQPTSLPLTPTENVQTWLEDSLESIPLEDQSRRMRLPPEVLDTLRVSTSCFPETMLLCSSLSIETIRSYSRKYKHPAHDGPSRLQTPPPSPKRWKWSNVLSHRRSASSLRPRDSALRNIPDNHDVAPPPSAPAQPPWPRLRNVFPSGADHLLDTLYAHLVAYTYVSSFCPARGAAAAAVASKPLSSELRRPTPRRCSTPDRTAAPPTESPRKSKDSNHDIPRKAASLLGLQDATGSTVTLNFANASLPPPSHPPVSHRLLRKRSSFFDNIRASRLPPQLTAESAPLRELQLALGRCIARIVTALRAGVEGDDAILLLTDEDPKITEIDPVLIRTLCEMVRCCEDNVA</sequence>
<proteinExistence type="predicted"/>
<feature type="region of interest" description="Disordered" evidence="1">
    <location>
        <begin position="144"/>
        <end position="175"/>
    </location>
</feature>
<feature type="region of interest" description="Disordered" evidence="1">
    <location>
        <begin position="65"/>
        <end position="90"/>
    </location>
</feature>
<feature type="region of interest" description="Disordered" evidence="1">
    <location>
        <begin position="429"/>
        <end position="495"/>
    </location>
</feature>
<protein>
    <submittedName>
        <fullName evidence="2">Uncharacterized protein</fullName>
    </submittedName>
</protein>
<organism evidence="2 3">
    <name type="scientific">Plectosphaerella plurivora</name>
    <dbReference type="NCBI Taxonomy" id="936078"/>
    <lineage>
        <taxon>Eukaryota</taxon>
        <taxon>Fungi</taxon>
        <taxon>Dikarya</taxon>
        <taxon>Ascomycota</taxon>
        <taxon>Pezizomycotina</taxon>
        <taxon>Sordariomycetes</taxon>
        <taxon>Hypocreomycetidae</taxon>
        <taxon>Glomerellales</taxon>
        <taxon>Plectosphaerellaceae</taxon>
        <taxon>Plectosphaerella</taxon>
    </lineage>
</organism>
<evidence type="ECO:0000313" key="2">
    <source>
        <dbReference type="EMBL" id="KAH6686727.1"/>
    </source>
</evidence>
<accession>A0A9P8VBW9</accession>
<dbReference type="Proteomes" id="UP000770015">
    <property type="component" value="Unassembled WGS sequence"/>
</dbReference>
<feature type="compositionally biased region" description="Basic and acidic residues" evidence="1">
    <location>
        <begin position="466"/>
        <end position="480"/>
    </location>
</feature>
<dbReference type="AlphaFoldDB" id="A0A9P8VBW9"/>
<comment type="caution">
    <text evidence="2">The sequence shown here is derived from an EMBL/GenBank/DDBJ whole genome shotgun (WGS) entry which is preliminary data.</text>
</comment>
<feature type="region of interest" description="Disordered" evidence="1">
    <location>
        <begin position="218"/>
        <end position="239"/>
    </location>
</feature>
<feature type="compositionally biased region" description="Basic and acidic residues" evidence="1">
    <location>
        <begin position="565"/>
        <end position="575"/>
    </location>
</feature>
<evidence type="ECO:0000256" key="1">
    <source>
        <dbReference type="SAM" id="MobiDB-lite"/>
    </source>
</evidence>
<gene>
    <name evidence="2" type="ORF">F5X68DRAFT_261744</name>
</gene>
<feature type="region of interest" description="Disordered" evidence="1">
    <location>
        <begin position="343"/>
        <end position="366"/>
    </location>
</feature>
<name>A0A9P8VBW9_9PEZI</name>
<keyword evidence="3" id="KW-1185">Reference proteome</keyword>
<feature type="compositionally biased region" description="Polar residues" evidence="1">
    <location>
        <begin position="146"/>
        <end position="163"/>
    </location>
</feature>
<evidence type="ECO:0000313" key="3">
    <source>
        <dbReference type="Proteomes" id="UP000770015"/>
    </source>
</evidence>